<name>A0A2W7IQN0_9PROT</name>
<reference evidence="1 2" key="1">
    <citation type="submission" date="2018-06" db="EMBL/GenBank/DDBJ databases">
        <title>Genomic Encyclopedia of Archaeal and Bacterial Type Strains, Phase II (KMG-II): from individual species to whole genera.</title>
        <authorList>
            <person name="Goeker M."/>
        </authorList>
    </citation>
    <scope>NUCLEOTIDE SEQUENCE [LARGE SCALE GENOMIC DNA]</scope>
    <source>
        <strain evidence="1 2">DSM 24525</strain>
    </source>
</reference>
<organism evidence="1 2">
    <name type="scientific">Humitalea rosea</name>
    <dbReference type="NCBI Taxonomy" id="990373"/>
    <lineage>
        <taxon>Bacteria</taxon>
        <taxon>Pseudomonadati</taxon>
        <taxon>Pseudomonadota</taxon>
        <taxon>Alphaproteobacteria</taxon>
        <taxon>Acetobacterales</taxon>
        <taxon>Roseomonadaceae</taxon>
        <taxon>Humitalea</taxon>
    </lineage>
</organism>
<dbReference type="RefSeq" id="WP_111397163.1">
    <property type="nucleotide sequence ID" value="NZ_QKYU01000005.1"/>
</dbReference>
<dbReference type="EMBL" id="QKYU01000005">
    <property type="protein sequence ID" value="PZW48271.1"/>
    <property type="molecule type" value="Genomic_DNA"/>
</dbReference>
<evidence type="ECO:0000313" key="2">
    <source>
        <dbReference type="Proteomes" id="UP000249688"/>
    </source>
</evidence>
<accession>A0A2W7IQN0</accession>
<protein>
    <submittedName>
        <fullName evidence="1">XapX domain-containing protein</fullName>
    </submittedName>
</protein>
<comment type="caution">
    <text evidence="1">The sequence shown here is derived from an EMBL/GenBank/DDBJ whole genome shotgun (WGS) entry which is preliminary data.</text>
</comment>
<evidence type="ECO:0000313" key="1">
    <source>
        <dbReference type="EMBL" id="PZW48271.1"/>
    </source>
</evidence>
<dbReference type="Proteomes" id="UP000249688">
    <property type="component" value="Unassembled WGS sequence"/>
</dbReference>
<dbReference type="InterPro" id="IPR009872">
    <property type="entry name" value="DUF1427"/>
</dbReference>
<dbReference type="InterPro" id="IPR020017">
    <property type="entry name" value="XapX_domain"/>
</dbReference>
<dbReference type="Pfam" id="PF07235">
    <property type="entry name" value="DUF1427"/>
    <property type="match status" value="1"/>
</dbReference>
<dbReference type="AlphaFoldDB" id="A0A2W7IQN0"/>
<proteinExistence type="predicted"/>
<dbReference type="NCBIfam" id="TIGR03510">
    <property type="entry name" value="XapX"/>
    <property type="match status" value="1"/>
</dbReference>
<dbReference type="OrthoDB" id="4302993at2"/>
<keyword evidence="2" id="KW-1185">Reference proteome</keyword>
<sequence>MTLYLTALGAGVLVGIIYGVLQVRSPAPPVVALVGLLGILAGEQIVPLARRVLEGRPVDLAWIRSGCLPHVFGRLPGADRGPDGPA</sequence>
<gene>
    <name evidence="1" type="ORF">C8P66_10518</name>
</gene>